<protein>
    <submittedName>
        <fullName evidence="4">Response regulator receiver domain-containing protein</fullName>
    </submittedName>
</protein>
<feature type="modified residue" description="4-aspartylphosphate" evidence="2">
    <location>
        <position position="56"/>
    </location>
</feature>
<dbReference type="PANTHER" id="PTHR44591:SF3">
    <property type="entry name" value="RESPONSE REGULATORY DOMAIN-CONTAINING PROTEIN"/>
    <property type="match status" value="1"/>
</dbReference>
<accession>A0A1M6GK58</accession>
<evidence type="ECO:0000256" key="1">
    <source>
        <dbReference type="ARBA" id="ARBA00022553"/>
    </source>
</evidence>
<sequence length="128" mass="14010">MGELNRILHVEDDPDIQAIVKICLETIGGYELLQCLSGREAIEQAESYAPDLFVLDMMMPGMNGVETLEALRENAALTDVPAIFVTSLNAAGKHEKSIQDLAIGMIPKPFDPTLLAEQIQDLWSQNVG</sequence>
<dbReference type="SMART" id="SM00448">
    <property type="entry name" value="REC"/>
    <property type="match status" value="1"/>
</dbReference>
<dbReference type="Gene3D" id="3.40.50.2300">
    <property type="match status" value="1"/>
</dbReference>
<organism evidence="4 5">
    <name type="scientific">Shimia gijangensis</name>
    <dbReference type="NCBI Taxonomy" id="1470563"/>
    <lineage>
        <taxon>Bacteria</taxon>
        <taxon>Pseudomonadati</taxon>
        <taxon>Pseudomonadota</taxon>
        <taxon>Alphaproteobacteria</taxon>
        <taxon>Rhodobacterales</taxon>
        <taxon>Roseobacteraceae</taxon>
    </lineage>
</organism>
<dbReference type="InterPro" id="IPR050595">
    <property type="entry name" value="Bact_response_regulator"/>
</dbReference>
<name>A0A1M6GK58_9RHOB</name>
<evidence type="ECO:0000313" key="4">
    <source>
        <dbReference type="EMBL" id="SHJ10290.1"/>
    </source>
</evidence>
<keyword evidence="5" id="KW-1185">Reference proteome</keyword>
<dbReference type="GO" id="GO:0000160">
    <property type="term" value="P:phosphorelay signal transduction system"/>
    <property type="evidence" value="ECO:0007669"/>
    <property type="project" value="InterPro"/>
</dbReference>
<dbReference type="InterPro" id="IPR001789">
    <property type="entry name" value="Sig_transdc_resp-reg_receiver"/>
</dbReference>
<evidence type="ECO:0000313" key="5">
    <source>
        <dbReference type="Proteomes" id="UP000183982"/>
    </source>
</evidence>
<dbReference type="SUPFAM" id="SSF52172">
    <property type="entry name" value="CheY-like"/>
    <property type="match status" value="1"/>
</dbReference>
<gene>
    <name evidence="4" type="ORF">SAMN05444000_10550</name>
</gene>
<feature type="domain" description="Response regulatory" evidence="3">
    <location>
        <begin position="6"/>
        <end position="123"/>
    </location>
</feature>
<proteinExistence type="predicted"/>
<dbReference type="PROSITE" id="PS50110">
    <property type="entry name" value="RESPONSE_REGULATORY"/>
    <property type="match status" value="1"/>
</dbReference>
<dbReference type="InterPro" id="IPR011006">
    <property type="entry name" value="CheY-like_superfamily"/>
</dbReference>
<dbReference type="RefSeq" id="WP_073250646.1">
    <property type="nucleotide sequence ID" value="NZ_FQZQ01000005.1"/>
</dbReference>
<dbReference type="Proteomes" id="UP000183982">
    <property type="component" value="Unassembled WGS sequence"/>
</dbReference>
<reference evidence="5" key="1">
    <citation type="submission" date="2016-11" db="EMBL/GenBank/DDBJ databases">
        <authorList>
            <person name="Varghese N."/>
            <person name="Submissions S."/>
        </authorList>
    </citation>
    <scope>NUCLEOTIDE SEQUENCE [LARGE SCALE GENOMIC DNA]</scope>
    <source>
        <strain evidence="5">DSM 100564</strain>
    </source>
</reference>
<dbReference type="STRING" id="1470563.SAMN05444000_10550"/>
<keyword evidence="1 2" id="KW-0597">Phosphoprotein</keyword>
<dbReference type="PANTHER" id="PTHR44591">
    <property type="entry name" value="STRESS RESPONSE REGULATOR PROTEIN 1"/>
    <property type="match status" value="1"/>
</dbReference>
<evidence type="ECO:0000259" key="3">
    <source>
        <dbReference type="PROSITE" id="PS50110"/>
    </source>
</evidence>
<dbReference type="AlphaFoldDB" id="A0A1M6GK58"/>
<dbReference type="EMBL" id="FQZQ01000005">
    <property type="protein sequence ID" value="SHJ10290.1"/>
    <property type="molecule type" value="Genomic_DNA"/>
</dbReference>
<evidence type="ECO:0000256" key="2">
    <source>
        <dbReference type="PROSITE-ProRule" id="PRU00169"/>
    </source>
</evidence>
<dbReference type="Pfam" id="PF00072">
    <property type="entry name" value="Response_reg"/>
    <property type="match status" value="1"/>
</dbReference>
<dbReference type="OrthoDB" id="9800897at2"/>